<evidence type="ECO:0000313" key="3">
    <source>
        <dbReference type="EMBL" id="TWT59622.1"/>
    </source>
</evidence>
<name>A0A5C5XCI6_9PLAN</name>
<dbReference type="GO" id="GO:0016780">
    <property type="term" value="F:phosphotransferase activity, for other substituted phosphate groups"/>
    <property type="evidence" value="ECO:0007669"/>
    <property type="project" value="TreeGrafter"/>
</dbReference>
<feature type="domain" description="Bacterial sugar transferase" evidence="2">
    <location>
        <begin position="12"/>
        <end position="54"/>
    </location>
</feature>
<proteinExistence type="inferred from homology"/>
<dbReference type="PANTHER" id="PTHR30576">
    <property type="entry name" value="COLANIC BIOSYNTHESIS UDP-GLUCOSE LIPID CARRIER TRANSFERASE"/>
    <property type="match status" value="1"/>
</dbReference>
<accession>A0A5C5XCI6</accession>
<dbReference type="InterPro" id="IPR003362">
    <property type="entry name" value="Bact_transf"/>
</dbReference>
<dbReference type="EC" id="2.-.-.-" evidence="3"/>
<evidence type="ECO:0000313" key="4">
    <source>
        <dbReference type="Proteomes" id="UP000316095"/>
    </source>
</evidence>
<evidence type="ECO:0000259" key="2">
    <source>
        <dbReference type="Pfam" id="PF02397"/>
    </source>
</evidence>
<sequence length="57" mass="6275">MNSSVDASAKPLPDELRLTQFGNFLGKASLDELPEWINMTRGQLSLVGPRPVVMFSI</sequence>
<comment type="similarity">
    <text evidence="1">Belongs to the bacterial sugar transferase family.</text>
</comment>
<keyword evidence="4" id="KW-1185">Reference proteome</keyword>
<comment type="caution">
    <text evidence="3">The sequence shown here is derived from an EMBL/GenBank/DDBJ whole genome shotgun (WGS) entry which is preliminary data.</text>
</comment>
<dbReference type="PANTHER" id="PTHR30576:SF8">
    <property type="entry name" value="UNDECAPRENYL-PHOSPHATE GALACTOSE PHOSPHOTRANSFERASE"/>
    <property type="match status" value="1"/>
</dbReference>
<dbReference type="Proteomes" id="UP000316095">
    <property type="component" value="Unassembled WGS sequence"/>
</dbReference>
<dbReference type="EMBL" id="SJPG01000001">
    <property type="protein sequence ID" value="TWT59622.1"/>
    <property type="molecule type" value="Genomic_DNA"/>
</dbReference>
<gene>
    <name evidence="3" type="primary">epsL_2</name>
    <name evidence="3" type="ORF">Pan54_03300</name>
</gene>
<protein>
    <submittedName>
        <fullName evidence="3">Putative sugar transferase EpsL</fullName>
        <ecNumber evidence="3">2.-.-.-</ecNumber>
    </submittedName>
</protein>
<dbReference type="AlphaFoldDB" id="A0A5C5XCI6"/>
<dbReference type="Pfam" id="PF02397">
    <property type="entry name" value="Bac_transf"/>
    <property type="match status" value="1"/>
</dbReference>
<keyword evidence="3" id="KW-0808">Transferase</keyword>
<evidence type="ECO:0000256" key="1">
    <source>
        <dbReference type="ARBA" id="ARBA00006464"/>
    </source>
</evidence>
<reference evidence="3 4" key="1">
    <citation type="submission" date="2019-02" db="EMBL/GenBank/DDBJ databases">
        <title>Deep-cultivation of Planctomycetes and their phenomic and genomic characterization uncovers novel biology.</title>
        <authorList>
            <person name="Wiegand S."/>
            <person name="Jogler M."/>
            <person name="Boedeker C."/>
            <person name="Pinto D."/>
            <person name="Vollmers J."/>
            <person name="Rivas-Marin E."/>
            <person name="Kohn T."/>
            <person name="Peeters S.H."/>
            <person name="Heuer A."/>
            <person name="Rast P."/>
            <person name="Oberbeckmann S."/>
            <person name="Bunk B."/>
            <person name="Jeske O."/>
            <person name="Meyerdierks A."/>
            <person name="Storesund J.E."/>
            <person name="Kallscheuer N."/>
            <person name="Luecker S."/>
            <person name="Lage O.M."/>
            <person name="Pohl T."/>
            <person name="Merkel B.J."/>
            <person name="Hornburger P."/>
            <person name="Mueller R.-W."/>
            <person name="Bruemmer F."/>
            <person name="Labrenz M."/>
            <person name="Spormann A.M."/>
            <person name="Op Den Camp H."/>
            <person name="Overmann J."/>
            <person name="Amann R."/>
            <person name="Jetten M.S.M."/>
            <person name="Mascher T."/>
            <person name="Medema M.H."/>
            <person name="Devos D.P."/>
            <person name="Kaster A.-K."/>
            <person name="Ovreas L."/>
            <person name="Rohde M."/>
            <person name="Galperin M.Y."/>
            <person name="Jogler C."/>
        </authorList>
    </citation>
    <scope>NUCLEOTIDE SEQUENCE [LARGE SCALE GENOMIC DNA]</scope>
    <source>
        <strain evidence="3 4">Pan54</strain>
    </source>
</reference>
<organism evidence="3 4">
    <name type="scientific">Rubinisphaera italica</name>
    <dbReference type="NCBI Taxonomy" id="2527969"/>
    <lineage>
        <taxon>Bacteria</taxon>
        <taxon>Pseudomonadati</taxon>
        <taxon>Planctomycetota</taxon>
        <taxon>Planctomycetia</taxon>
        <taxon>Planctomycetales</taxon>
        <taxon>Planctomycetaceae</taxon>
        <taxon>Rubinisphaera</taxon>
    </lineage>
</organism>